<reference evidence="1" key="1">
    <citation type="submission" date="2020-03" db="EMBL/GenBank/DDBJ databases">
        <title>The deep terrestrial virosphere.</title>
        <authorList>
            <person name="Holmfeldt K."/>
            <person name="Nilsson E."/>
            <person name="Simone D."/>
            <person name="Lopez-Fernandez M."/>
            <person name="Wu X."/>
            <person name="de Brujin I."/>
            <person name="Lundin D."/>
            <person name="Andersson A."/>
            <person name="Bertilsson S."/>
            <person name="Dopson M."/>
        </authorList>
    </citation>
    <scope>NUCLEOTIDE SEQUENCE</scope>
    <source>
        <strain evidence="1">TM448B01398</strain>
    </source>
</reference>
<name>A0A6M3XLW4_9ZZZZ</name>
<evidence type="ECO:0000313" key="1">
    <source>
        <dbReference type="EMBL" id="QJH98809.1"/>
    </source>
</evidence>
<proteinExistence type="predicted"/>
<organism evidence="1">
    <name type="scientific">viral metagenome</name>
    <dbReference type="NCBI Taxonomy" id="1070528"/>
    <lineage>
        <taxon>unclassified sequences</taxon>
        <taxon>metagenomes</taxon>
        <taxon>organismal metagenomes</taxon>
    </lineage>
</organism>
<sequence>MINTDRVLEYLGKIAKESIAAHKLTTILEVQIRAGLSIYPAMDRLDTVVEELRTHKEALWNLLGDEEEVEE</sequence>
<dbReference type="AlphaFoldDB" id="A0A6M3XLW4"/>
<gene>
    <name evidence="1" type="ORF">TM448B01398_0019</name>
</gene>
<protein>
    <submittedName>
        <fullName evidence="1">Uncharacterized protein</fullName>
    </submittedName>
</protein>
<accession>A0A6M3XLW4</accession>
<dbReference type="EMBL" id="MT144753">
    <property type="protein sequence ID" value="QJH98809.1"/>
    <property type="molecule type" value="Genomic_DNA"/>
</dbReference>